<dbReference type="SUPFAM" id="SSF53448">
    <property type="entry name" value="Nucleotide-diphospho-sugar transferases"/>
    <property type="match status" value="1"/>
</dbReference>
<dbReference type="Proteomes" id="UP000000422">
    <property type="component" value="Chromosome"/>
</dbReference>
<dbReference type="RefSeq" id="WP_011138021.1">
    <property type="nucleotide sequence ID" value="NC_005090.1"/>
</dbReference>
<evidence type="ECO:0000259" key="1">
    <source>
        <dbReference type="Pfam" id="PF00535"/>
    </source>
</evidence>
<name>Q7MSW3_WOLSU</name>
<dbReference type="PANTHER" id="PTHR22916:SF3">
    <property type="entry name" value="UDP-GLCNAC:BETAGAL BETA-1,3-N-ACETYLGLUCOSAMINYLTRANSFERASE-LIKE PROTEIN 1"/>
    <property type="match status" value="1"/>
</dbReference>
<gene>
    <name evidence="2" type="primary">WBCL</name>
    <name evidence="2" type="ordered locus">WS0051</name>
</gene>
<evidence type="ECO:0000313" key="3">
    <source>
        <dbReference type="Proteomes" id="UP000000422"/>
    </source>
</evidence>
<dbReference type="Gene3D" id="3.90.550.10">
    <property type="entry name" value="Spore Coat Polysaccharide Biosynthesis Protein SpsA, Chain A"/>
    <property type="match status" value="1"/>
</dbReference>
<dbReference type="Pfam" id="PF00535">
    <property type="entry name" value="Glycos_transf_2"/>
    <property type="match status" value="1"/>
</dbReference>
<evidence type="ECO:0000313" key="2">
    <source>
        <dbReference type="EMBL" id="CAE09221.1"/>
    </source>
</evidence>
<reference evidence="2 3" key="1">
    <citation type="journal article" date="2003" name="Proc. Natl. Acad. Sci. U.S.A.">
        <title>Complete genome sequence and analysis of Wolinella succinogenes.</title>
        <authorList>
            <person name="Baar C."/>
            <person name="Eppinger M."/>
            <person name="Raddatz G."/>
            <person name="Simon JM."/>
            <person name="Lanz C."/>
            <person name="Klimmek O."/>
            <person name="Nandakumar R."/>
            <person name="Gross R."/>
            <person name="Rosinus A."/>
            <person name="Keller H."/>
            <person name="Jagtap P."/>
            <person name="Linke B."/>
            <person name="Meyer F."/>
            <person name="Lederer H."/>
            <person name="Schuster S.C."/>
        </authorList>
    </citation>
    <scope>NUCLEOTIDE SEQUENCE [LARGE SCALE GENOMIC DNA]</scope>
    <source>
        <strain evidence="3">ATCC 29543 / DSM 1740 / CCUG 13145 / JCM 31913 / LMG 7466 / NCTC 11488 / FDC 602W</strain>
    </source>
</reference>
<dbReference type="CAZy" id="GT2">
    <property type="family name" value="Glycosyltransferase Family 2"/>
</dbReference>
<organism evidence="3">
    <name type="scientific">Wolinella succinogenes (strain ATCC 29543 / DSM 1740 / CCUG 13145 / JCM 31913 / LMG 7466 / NCTC 11488 / FDC 602W)</name>
    <name type="common">Vibrio succinogenes</name>
    <dbReference type="NCBI Taxonomy" id="273121"/>
    <lineage>
        <taxon>Bacteria</taxon>
        <taxon>Pseudomonadati</taxon>
        <taxon>Campylobacterota</taxon>
        <taxon>Epsilonproteobacteria</taxon>
        <taxon>Campylobacterales</taxon>
        <taxon>Helicobacteraceae</taxon>
        <taxon>Wolinella</taxon>
    </lineage>
</organism>
<dbReference type="CDD" id="cd00761">
    <property type="entry name" value="Glyco_tranf_GTA_type"/>
    <property type="match status" value="1"/>
</dbReference>
<protein>
    <submittedName>
        <fullName evidence="2">TRSC</fullName>
    </submittedName>
</protein>
<sequence>MKSDPLPLFSVLTPSYNRASTLHRVYESLSSQTLQGVFEWVVVDDGSKDETQALVEGWQKEANFPILYLAKENGGKISALLEGLSHIQGELLLIADSDDRFLPQTLETFHALWQGFTQEEKNRCSGIGVLCLTQEGKPLGRPFPQEGWFEVYDSMFDGTNDATGETWSALNASMLKRHFSLPREAEGLKFIPESFFWVKLAIHERPKSYRINQPLRIYYVNEEGTGALSENIRLKQPRGFLVESRYFLNHYPFILKEYPRSYLKHLLKYALFSQHLGEGFLTSWKNLTSWRAKILFALCYLPAFALQKRYFHP</sequence>
<dbReference type="STRING" id="273121.WS0051"/>
<dbReference type="HOGENOM" id="CLU_074336_0_0_7"/>
<dbReference type="PANTHER" id="PTHR22916">
    <property type="entry name" value="GLYCOSYLTRANSFERASE"/>
    <property type="match status" value="1"/>
</dbReference>
<dbReference type="InterPro" id="IPR029044">
    <property type="entry name" value="Nucleotide-diphossugar_trans"/>
</dbReference>
<proteinExistence type="predicted"/>
<dbReference type="eggNOG" id="COG0463">
    <property type="taxonomic scope" value="Bacteria"/>
</dbReference>
<dbReference type="GO" id="GO:0016758">
    <property type="term" value="F:hexosyltransferase activity"/>
    <property type="evidence" value="ECO:0007669"/>
    <property type="project" value="UniProtKB-ARBA"/>
</dbReference>
<feature type="domain" description="Glycosyltransferase 2-like" evidence="1">
    <location>
        <begin position="10"/>
        <end position="109"/>
    </location>
</feature>
<dbReference type="KEGG" id="wsu:WS0051"/>
<dbReference type="InterPro" id="IPR001173">
    <property type="entry name" value="Glyco_trans_2-like"/>
</dbReference>
<dbReference type="AlphaFoldDB" id="Q7MSW3"/>
<accession>Q7MSW3</accession>
<dbReference type="EMBL" id="BX571657">
    <property type="protein sequence ID" value="CAE09221.1"/>
    <property type="molecule type" value="Genomic_DNA"/>
</dbReference>
<keyword evidence="3" id="KW-1185">Reference proteome</keyword>